<evidence type="ECO:0000259" key="12">
    <source>
        <dbReference type="Pfam" id="PF20259"/>
    </source>
</evidence>
<dbReference type="Gene3D" id="2.40.30.10">
    <property type="entry name" value="Translation factors"/>
    <property type="match status" value="1"/>
</dbReference>
<dbReference type="InterPro" id="IPR046885">
    <property type="entry name" value="MnmA-like_C"/>
</dbReference>
<dbReference type="GO" id="GO:0002143">
    <property type="term" value="P:tRNA wobble position uridine thiolation"/>
    <property type="evidence" value="ECO:0007669"/>
    <property type="project" value="TreeGrafter"/>
</dbReference>
<dbReference type="InterPro" id="IPR004506">
    <property type="entry name" value="MnmA-like"/>
</dbReference>
<comment type="caution">
    <text evidence="10">Lacks conserved residue(s) required for the propagation of feature annotation.</text>
</comment>
<evidence type="ECO:0000256" key="7">
    <source>
        <dbReference type="ARBA" id="ARBA00022884"/>
    </source>
</evidence>
<evidence type="ECO:0000256" key="10">
    <source>
        <dbReference type="HAMAP-Rule" id="MF_00144"/>
    </source>
</evidence>
<feature type="domain" description="tRNA-specific 2-thiouridylase MnmA-like central" evidence="12">
    <location>
        <begin position="217"/>
        <end position="279"/>
    </location>
</feature>
<feature type="site" description="Interaction with tRNA" evidence="10">
    <location>
        <position position="135"/>
    </location>
</feature>
<keyword evidence="1 10" id="KW-0963">Cytoplasm</keyword>
<dbReference type="PANTHER" id="PTHR11933">
    <property type="entry name" value="TRNA 5-METHYLAMINOMETHYL-2-THIOURIDYLATE -METHYLTRANSFERASE"/>
    <property type="match status" value="1"/>
</dbReference>
<dbReference type="GO" id="GO:0103016">
    <property type="term" value="F:tRNA-uridine 2-sulfurtransferase activity"/>
    <property type="evidence" value="ECO:0007669"/>
    <property type="project" value="UniProtKB-EC"/>
</dbReference>
<dbReference type="AlphaFoldDB" id="A0A831UBN3"/>
<comment type="caution">
    <text evidence="13">The sequence shown here is derived from an EMBL/GenBank/DDBJ whole genome shotgun (WGS) entry which is preliminary data.</text>
</comment>
<feature type="site" description="Interaction with tRNA" evidence="10">
    <location>
        <position position="345"/>
    </location>
</feature>
<reference evidence="13" key="1">
    <citation type="journal article" date="2020" name="mSystems">
        <title>Genome- and Community-Level Interaction Insights into Carbon Utilization and Element Cycling Functions of Hydrothermarchaeota in Hydrothermal Sediment.</title>
        <authorList>
            <person name="Zhou Z."/>
            <person name="Liu Y."/>
            <person name="Xu W."/>
            <person name="Pan J."/>
            <person name="Luo Z.H."/>
            <person name="Li M."/>
        </authorList>
    </citation>
    <scope>NUCLEOTIDE SEQUENCE [LARGE SCALE GENOMIC DNA]</scope>
    <source>
        <strain evidence="13">SpSt-349</strain>
    </source>
</reference>
<dbReference type="GO" id="GO:0005524">
    <property type="term" value="F:ATP binding"/>
    <property type="evidence" value="ECO:0007669"/>
    <property type="project" value="UniProtKB-KW"/>
</dbReference>
<evidence type="ECO:0000256" key="3">
    <source>
        <dbReference type="ARBA" id="ARBA00022679"/>
    </source>
</evidence>
<dbReference type="InterPro" id="IPR023382">
    <property type="entry name" value="MnmA-like_central_sf"/>
</dbReference>
<dbReference type="SUPFAM" id="SSF52402">
    <property type="entry name" value="Adenine nucleotide alpha hydrolases-like"/>
    <property type="match status" value="1"/>
</dbReference>
<dbReference type="PANTHER" id="PTHR11933:SF5">
    <property type="entry name" value="MITOCHONDRIAL TRNA-SPECIFIC 2-THIOURIDYLASE 1"/>
    <property type="match status" value="1"/>
</dbReference>
<accession>A0A831UBN3</accession>
<dbReference type="Gene3D" id="2.30.30.280">
    <property type="entry name" value="Adenine nucleotide alpha hydrolases-like domains"/>
    <property type="match status" value="1"/>
</dbReference>
<organism evidence="13">
    <name type="scientific">Geobacter metallireducens</name>
    <dbReference type="NCBI Taxonomy" id="28232"/>
    <lineage>
        <taxon>Bacteria</taxon>
        <taxon>Pseudomonadati</taxon>
        <taxon>Thermodesulfobacteriota</taxon>
        <taxon>Desulfuromonadia</taxon>
        <taxon>Geobacterales</taxon>
        <taxon>Geobacteraceae</taxon>
        <taxon>Geobacter</taxon>
    </lineage>
</organism>
<dbReference type="HAMAP" id="MF_00144">
    <property type="entry name" value="tRNA_thiouridyl_MnmA"/>
    <property type="match status" value="1"/>
</dbReference>
<comment type="subcellular location">
    <subcellularLocation>
        <location evidence="10">Cytoplasm</location>
    </subcellularLocation>
</comment>
<feature type="binding site" evidence="10">
    <location>
        <begin position="12"/>
        <end position="19"/>
    </location>
    <ligand>
        <name>ATP</name>
        <dbReference type="ChEBI" id="CHEBI:30616"/>
    </ligand>
</feature>
<proteinExistence type="inferred from homology"/>
<dbReference type="Pfam" id="PF20259">
    <property type="entry name" value="tRNA_Me_trans_M"/>
    <property type="match status" value="1"/>
</dbReference>
<evidence type="ECO:0000256" key="8">
    <source>
        <dbReference type="ARBA" id="ARBA00023157"/>
    </source>
</evidence>
<evidence type="ECO:0000256" key="9">
    <source>
        <dbReference type="ARBA" id="ARBA00051542"/>
    </source>
</evidence>
<dbReference type="Pfam" id="PF20258">
    <property type="entry name" value="tRNA_Me_trans_C"/>
    <property type="match status" value="1"/>
</dbReference>
<evidence type="ECO:0000256" key="6">
    <source>
        <dbReference type="ARBA" id="ARBA00022840"/>
    </source>
</evidence>
<keyword evidence="3 10" id="KW-0808">Transferase</keyword>
<dbReference type="EMBL" id="DSOV01000016">
    <property type="protein sequence ID" value="HEN41625.1"/>
    <property type="molecule type" value="Genomic_DNA"/>
</dbReference>
<dbReference type="CDD" id="cd01998">
    <property type="entry name" value="MnmA_TRMU-like"/>
    <property type="match status" value="1"/>
</dbReference>
<feature type="disulfide bond" description="Alternate" evidence="10">
    <location>
        <begin position="110"/>
        <end position="207"/>
    </location>
</feature>
<feature type="region of interest" description="Interaction with tRNA" evidence="10">
    <location>
        <begin position="157"/>
        <end position="159"/>
    </location>
</feature>
<feature type="active site" description="Cysteine persulfide intermediate" evidence="10">
    <location>
        <position position="207"/>
    </location>
</feature>
<keyword evidence="4 10" id="KW-0819">tRNA processing</keyword>
<dbReference type="GO" id="GO:0000049">
    <property type="term" value="F:tRNA binding"/>
    <property type="evidence" value="ECO:0007669"/>
    <property type="project" value="UniProtKB-KW"/>
</dbReference>
<dbReference type="Gene3D" id="3.40.50.620">
    <property type="entry name" value="HUPs"/>
    <property type="match status" value="1"/>
</dbReference>
<evidence type="ECO:0000256" key="4">
    <source>
        <dbReference type="ARBA" id="ARBA00022694"/>
    </source>
</evidence>
<dbReference type="GO" id="GO:0005737">
    <property type="term" value="C:cytoplasm"/>
    <property type="evidence" value="ECO:0007669"/>
    <property type="project" value="UniProtKB-SubCell"/>
</dbReference>
<comment type="catalytic activity">
    <reaction evidence="9 10">
        <text>S-sulfanyl-L-cysteinyl-[protein] + uridine(34) in tRNA + AH2 + ATP = 2-thiouridine(34) in tRNA + L-cysteinyl-[protein] + A + AMP + diphosphate + H(+)</text>
        <dbReference type="Rhea" id="RHEA:47032"/>
        <dbReference type="Rhea" id="RHEA-COMP:10131"/>
        <dbReference type="Rhea" id="RHEA-COMP:11726"/>
        <dbReference type="Rhea" id="RHEA-COMP:11727"/>
        <dbReference type="Rhea" id="RHEA-COMP:11728"/>
        <dbReference type="ChEBI" id="CHEBI:13193"/>
        <dbReference type="ChEBI" id="CHEBI:15378"/>
        <dbReference type="ChEBI" id="CHEBI:17499"/>
        <dbReference type="ChEBI" id="CHEBI:29950"/>
        <dbReference type="ChEBI" id="CHEBI:30616"/>
        <dbReference type="ChEBI" id="CHEBI:33019"/>
        <dbReference type="ChEBI" id="CHEBI:61963"/>
        <dbReference type="ChEBI" id="CHEBI:65315"/>
        <dbReference type="ChEBI" id="CHEBI:87170"/>
        <dbReference type="ChEBI" id="CHEBI:456215"/>
        <dbReference type="EC" id="2.8.1.13"/>
    </reaction>
</comment>
<protein>
    <recommendedName>
        <fullName evidence="10">tRNA-specific 2-thiouridylase MnmA</fullName>
        <ecNumber evidence="10">2.8.1.13</ecNumber>
    </recommendedName>
</protein>
<evidence type="ECO:0000256" key="2">
    <source>
        <dbReference type="ARBA" id="ARBA00022555"/>
    </source>
</evidence>
<dbReference type="InterPro" id="IPR046884">
    <property type="entry name" value="MnmA-like_central"/>
</dbReference>
<keyword evidence="5 10" id="KW-0547">Nucleotide-binding</keyword>
<feature type="active site" description="Nucleophile" evidence="10">
    <location>
        <position position="110"/>
    </location>
</feature>
<keyword evidence="8 10" id="KW-1015">Disulfide bond</keyword>
<comment type="similarity">
    <text evidence="10">Belongs to the MnmA/TRMU family.</text>
</comment>
<dbReference type="InterPro" id="IPR014729">
    <property type="entry name" value="Rossmann-like_a/b/a_fold"/>
</dbReference>
<keyword evidence="6 10" id="KW-0067">ATP-binding</keyword>
<dbReference type="EC" id="2.8.1.13" evidence="10"/>
<feature type="binding site" evidence="10">
    <location>
        <position position="38"/>
    </location>
    <ligand>
        <name>ATP</name>
        <dbReference type="ChEBI" id="CHEBI:30616"/>
    </ligand>
</feature>
<keyword evidence="7 10" id="KW-0694">RNA-binding</keyword>
<dbReference type="Pfam" id="PF03054">
    <property type="entry name" value="tRNA_Me_trans"/>
    <property type="match status" value="1"/>
</dbReference>
<feature type="binding site" evidence="10">
    <location>
        <position position="134"/>
    </location>
    <ligand>
        <name>ATP</name>
        <dbReference type="ChEBI" id="CHEBI:30616"/>
    </ligand>
</feature>
<dbReference type="FunFam" id="3.40.50.620:FF:000115">
    <property type="entry name" value="tRNA-specific 2-thiouridylase MnmA"/>
    <property type="match status" value="1"/>
</dbReference>
<evidence type="ECO:0000256" key="5">
    <source>
        <dbReference type="ARBA" id="ARBA00022741"/>
    </source>
</evidence>
<gene>
    <name evidence="10 13" type="primary">mnmA</name>
    <name evidence="13" type="ORF">ENQ87_04485</name>
</gene>
<evidence type="ECO:0000259" key="11">
    <source>
        <dbReference type="Pfam" id="PF20258"/>
    </source>
</evidence>
<evidence type="ECO:0000313" key="13">
    <source>
        <dbReference type="EMBL" id="HEN41625.1"/>
    </source>
</evidence>
<dbReference type="NCBIfam" id="NF001138">
    <property type="entry name" value="PRK00143.1"/>
    <property type="match status" value="1"/>
</dbReference>
<comment type="function">
    <text evidence="10">Catalyzes the 2-thiolation of uridine at the wobble position (U34) of tRNA, leading to the formation of s(2)U34.</text>
</comment>
<feature type="region of interest" description="Interaction with tRNA" evidence="10">
    <location>
        <begin position="312"/>
        <end position="313"/>
    </location>
</feature>
<dbReference type="NCBIfam" id="TIGR00420">
    <property type="entry name" value="trmU"/>
    <property type="match status" value="1"/>
</dbReference>
<sequence length="368" mass="40944">MTEKNRKRIVVAMSGGVDSSVTAALLKEEGHEVIGISMQVWDYSKFTARGGEKFDTCCSLDDIHDARRVAEQIGIPFYVVNFEEEFQRLVIDDFVDEYFRGRTPNPCVRCNQRVKFQLLLQKARELGADFLATGHYARIERGGDGLFHLLRGDDPGKDQSYFLFTLTQEQLARVIFPLGGMTKPEVRQQAARFGLRVAEKGESQEICFVPDNDYVRFLEEERGKGRLAGEIVDRAGNVLGRHGGTYRYTVGQRRGLGIAHPHPLYVVGVDAERRQVIVGPKEELSALGLAAADVTWVIPPAAETVEAACKIRYRHHPVPCTVTVLPGSRAEVRFREPERSVTPGQAVVFYHGDEVLGGGWIDAAVTGN</sequence>
<name>A0A831UBN3_GEOME</name>
<feature type="domain" description="tRNA-specific 2-thiouridylase MnmA-like C-terminal" evidence="11">
    <location>
        <begin position="289"/>
        <end position="361"/>
    </location>
</feature>
<evidence type="ECO:0000256" key="1">
    <source>
        <dbReference type="ARBA" id="ARBA00022490"/>
    </source>
</evidence>
<dbReference type="FunFam" id="2.40.30.10:FF:000023">
    <property type="entry name" value="tRNA-specific 2-thiouridylase MnmA"/>
    <property type="match status" value="1"/>
</dbReference>
<keyword evidence="2 10" id="KW-0820">tRNA-binding</keyword>